<comment type="similarity">
    <text evidence="3 8">Belongs to the peptidase M17 family.</text>
</comment>
<dbReference type="NCBIfam" id="NF002073">
    <property type="entry name" value="PRK00913.1-2"/>
    <property type="match status" value="1"/>
</dbReference>
<dbReference type="InterPro" id="IPR043472">
    <property type="entry name" value="Macro_dom-like"/>
</dbReference>
<feature type="binding site" evidence="8">
    <location>
        <position position="346"/>
    </location>
    <ligand>
        <name>Mn(2+)</name>
        <dbReference type="ChEBI" id="CHEBI:29035"/>
        <label>1</label>
    </ligand>
</feature>
<dbReference type="EC" id="3.4.11.10" evidence="8"/>
<evidence type="ECO:0000256" key="3">
    <source>
        <dbReference type="ARBA" id="ARBA00009528"/>
    </source>
</evidence>
<dbReference type="PANTHER" id="PTHR11963">
    <property type="entry name" value="LEUCINE AMINOPEPTIDASE-RELATED"/>
    <property type="match status" value="1"/>
</dbReference>
<dbReference type="GO" id="GO:0030145">
    <property type="term" value="F:manganese ion binding"/>
    <property type="evidence" value="ECO:0007669"/>
    <property type="project" value="UniProtKB-UniRule"/>
</dbReference>
<dbReference type="OrthoDB" id="9809354at2"/>
<dbReference type="Pfam" id="PF00883">
    <property type="entry name" value="Peptidase_M17"/>
    <property type="match status" value="1"/>
</dbReference>
<name>A0A5C5U1A2_9CORY</name>
<keyword evidence="8" id="KW-0963">Cytoplasm</keyword>
<protein>
    <recommendedName>
        <fullName evidence="8">Probable cytosol aminopeptidase</fullName>
        <ecNumber evidence="8">3.4.11.1</ecNumber>
    </recommendedName>
    <alternativeName>
        <fullName evidence="8">Leucine aminopeptidase</fullName>
        <shortName evidence="8">LAP</shortName>
        <ecNumber evidence="8">3.4.11.10</ecNumber>
    </alternativeName>
    <alternativeName>
        <fullName evidence="8">Leucyl aminopeptidase</fullName>
    </alternativeName>
</protein>
<dbReference type="EMBL" id="VOHM01000033">
    <property type="protein sequence ID" value="TWT19479.1"/>
    <property type="molecule type" value="Genomic_DNA"/>
</dbReference>
<evidence type="ECO:0000256" key="4">
    <source>
        <dbReference type="ARBA" id="ARBA00022438"/>
    </source>
</evidence>
<dbReference type="InterPro" id="IPR008283">
    <property type="entry name" value="Peptidase_M17_N"/>
</dbReference>
<evidence type="ECO:0000256" key="6">
    <source>
        <dbReference type="ARBA" id="ARBA00022801"/>
    </source>
</evidence>
<feature type="binding site" evidence="8">
    <location>
        <position position="346"/>
    </location>
    <ligand>
        <name>Mn(2+)</name>
        <dbReference type="ChEBI" id="CHEBI:29035"/>
        <label>2</label>
    </ligand>
</feature>
<dbReference type="GO" id="GO:0006508">
    <property type="term" value="P:proteolysis"/>
    <property type="evidence" value="ECO:0007669"/>
    <property type="project" value="UniProtKB-KW"/>
</dbReference>
<comment type="function">
    <text evidence="7 8">Presumably involved in the processing and regular turnover of intracellular proteins. Catalyzes the removal of unsubstituted N-terminal amino acids from various peptides.</text>
</comment>
<dbReference type="PANTHER" id="PTHR11963:SF23">
    <property type="entry name" value="CYTOSOL AMINOPEPTIDASE"/>
    <property type="match status" value="1"/>
</dbReference>
<keyword evidence="8" id="KW-0479">Metal-binding</keyword>
<dbReference type="SUPFAM" id="SSF52949">
    <property type="entry name" value="Macro domain-like"/>
    <property type="match status" value="1"/>
</dbReference>
<dbReference type="AlphaFoldDB" id="A0A5C5U1A2"/>
<proteinExistence type="inferred from homology"/>
<keyword evidence="8" id="KW-0464">Manganese</keyword>
<dbReference type="GO" id="GO:0005737">
    <property type="term" value="C:cytoplasm"/>
    <property type="evidence" value="ECO:0007669"/>
    <property type="project" value="UniProtKB-SubCell"/>
</dbReference>
<feature type="active site" evidence="8">
    <location>
        <position position="274"/>
    </location>
</feature>
<feature type="binding site" evidence="8">
    <location>
        <position position="267"/>
    </location>
    <ligand>
        <name>Mn(2+)</name>
        <dbReference type="ChEBI" id="CHEBI:29035"/>
        <label>1</label>
    </ligand>
</feature>
<evidence type="ECO:0000256" key="5">
    <source>
        <dbReference type="ARBA" id="ARBA00022670"/>
    </source>
</evidence>
<evidence type="ECO:0000259" key="9">
    <source>
        <dbReference type="PROSITE" id="PS00631"/>
    </source>
</evidence>
<feature type="binding site" evidence="8">
    <location>
        <position position="285"/>
    </location>
    <ligand>
        <name>Mn(2+)</name>
        <dbReference type="ChEBI" id="CHEBI:29035"/>
        <label>2</label>
    </ligand>
</feature>
<dbReference type="Proteomes" id="UP000320791">
    <property type="component" value="Unassembled WGS sequence"/>
</dbReference>
<keyword evidence="4 8" id="KW-0031">Aminopeptidase</keyword>
<dbReference type="InterPro" id="IPR011356">
    <property type="entry name" value="Leucine_aapep/pepB"/>
</dbReference>
<dbReference type="CDD" id="cd00433">
    <property type="entry name" value="Peptidase_M17"/>
    <property type="match status" value="1"/>
</dbReference>
<evidence type="ECO:0000313" key="10">
    <source>
        <dbReference type="EMBL" id="TWT19479.1"/>
    </source>
</evidence>
<comment type="cofactor">
    <cofactor evidence="8">
        <name>Mn(2+)</name>
        <dbReference type="ChEBI" id="CHEBI:29035"/>
    </cofactor>
    <text evidence="8">Binds 2 manganese ions per subunit.</text>
</comment>
<dbReference type="PRINTS" id="PR00481">
    <property type="entry name" value="LAMNOPPTDASE"/>
</dbReference>
<organism evidence="10 11">
    <name type="scientific">Corynebacterium canis</name>
    <dbReference type="NCBI Taxonomy" id="679663"/>
    <lineage>
        <taxon>Bacteria</taxon>
        <taxon>Bacillati</taxon>
        <taxon>Actinomycetota</taxon>
        <taxon>Actinomycetes</taxon>
        <taxon>Mycobacteriales</taxon>
        <taxon>Corynebacteriaceae</taxon>
        <taxon>Corynebacterium</taxon>
    </lineage>
</organism>
<comment type="catalytic activity">
    <reaction evidence="1 8">
        <text>Release of an N-terminal amino acid, Xaa-|-Yaa-, in which Xaa is preferably Leu, but may be other amino acids including Pro although not Arg or Lys, and Yaa may be Pro. Amino acid amides and methyl esters are also readily hydrolyzed, but rates on arylamides are exceedingly low.</text>
        <dbReference type="EC" id="3.4.11.1"/>
    </reaction>
</comment>
<keyword evidence="11" id="KW-1185">Reference proteome</keyword>
<keyword evidence="5 8" id="KW-0645">Protease</keyword>
<dbReference type="EC" id="3.4.11.1" evidence="8"/>
<feature type="binding site" evidence="8">
    <location>
        <position position="267"/>
    </location>
    <ligand>
        <name>Mn(2+)</name>
        <dbReference type="ChEBI" id="CHEBI:29035"/>
        <label>2</label>
    </ligand>
</feature>
<dbReference type="InterPro" id="IPR000819">
    <property type="entry name" value="Peptidase_M17_C"/>
</dbReference>
<comment type="caution">
    <text evidence="10">The sequence shown here is derived from an EMBL/GenBank/DDBJ whole genome shotgun (WGS) entry which is preliminary data.</text>
</comment>
<reference evidence="10 11" key="1">
    <citation type="submission" date="2019-08" db="EMBL/GenBank/DDBJ databases">
        <authorList>
            <person name="Lei W."/>
        </authorList>
    </citation>
    <scope>NUCLEOTIDE SEQUENCE [LARGE SCALE GENOMIC DNA]</scope>
    <source>
        <strain evidence="10 11">CCUG 58627</strain>
    </source>
</reference>
<dbReference type="SUPFAM" id="SSF53187">
    <property type="entry name" value="Zn-dependent exopeptidases"/>
    <property type="match status" value="1"/>
</dbReference>
<evidence type="ECO:0000313" key="11">
    <source>
        <dbReference type="Proteomes" id="UP000320791"/>
    </source>
</evidence>
<dbReference type="RefSeq" id="WP_146325511.1">
    <property type="nucleotide sequence ID" value="NZ_BAABLR010000061.1"/>
</dbReference>
<dbReference type="Gene3D" id="3.40.220.10">
    <property type="entry name" value="Leucine Aminopeptidase, subunit E, domain 1"/>
    <property type="match status" value="1"/>
</dbReference>
<sequence>MAKEFTLPAYGIVPTVSASKKLPKRTEALIVPVFEGEEDLVLAASGLFTEAVELELLKTLTALGATGAAEEITKVPAPAATNLDLIVAVGLGNADEVTDTVVRRAAGVAVRELKGVHKAATTLGTFGVQAAVEGAILGAYTYRGLRTAELPERKTPVAELVFVGADKAAVERARITAAAVALARDLVNTASSHLYPETYATLTAGLAKRAGLQVEVLDEAALAKAGYGGILAVGGGSTRQPRLVRLTYRAKKAAKHVALVGKGVTFDTGGISIKPSANMDHMISDMGGSAAVIATIIAAAQLQLNVNVTATVPMAENMPGGGAYRPGDVITHYGGTTCEVLNTDAEGRLILADAIARACEDNPDYLIEVSTLTGAQLVALGTRTTGVLGSDTFRDRVAELGRSVDEPAWAMPIPEEIASSALKSPVADLRNIATHRFAGMLVAGHFLSEFVADDVEWAHMDVAGPAFNTESGYGFTPARGTGAPVRTLLAALQDVSDQR</sequence>
<dbReference type="Pfam" id="PF02789">
    <property type="entry name" value="Peptidase_M17_N"/>
    <property type="match status" value="1"/>
</dbReference>
<gene>
    <name evidence="8" type="primary">pepA</name>
    <name evidence="10" type="ORF">FRX94_11625</name>
</gene>
<feature type="binding site" evidence="8">
    <location>
        <position position="344"/>
    </location>
    <ligand>
        <name>Mn(2+)</name>
        <dbReference type="ChEBI" id="CHEBI:29035"/>
        <label>1</label>
    </ligand>
</feature>
<evidence type="ECO:0000256" key="1">
    <source>
        <dbReference type="ARBA" id="ARBA00000135"/>
    </source>
</evidence>
<accession>A0A5C5U1A2</accession>
<evidence type="ECO:0000256" key="7">
    <source>
        <dbReference type="ARBA" id="ARBA00049972"/>
    </source>
</evidence>
<feature type="active site" evidence="8">
    <location>
        <position position="348"/>
    </location>
</feature>
<evidence type="ECO:0000256" key="8">
    <source>
        <dbReference type="HAMAP-Rule" id="MF_00181"/>
    </source>
</evidence>
<dbReference type="InterPro" id="IPR023042">
    <property type="entry name" value="Peptidase_M17_leu_NH2_pept"/>
</dbReference>
<dbReference type="HAMAP" id="MF_00181">
    <property type="entry name" value="Cytosol_peptidase_M17"/>
    <property type="match status" value="1"/>
</dbReference>
<feature type="domain" description="Cytosol aminopeptidase" evidence="9">
    <location>
        <begin position="342"/>
        <end position="349"/>
    </location>
</feature>
<feature type="binding site" evidence="8">
    <location>
        <position position="262"/>
    </location>
    <ligand>
        <name>Mn(2+)</name>
        <dbReference type="ChEBI" id="CHEBI:29035"/>
        <label>2</label>
    </ligand>
</feature>
<comment type="subcellular location">
    <subcellularLocation>
        <location evidence="8">Cytoplasm</location>
    </subcellularLocation>
</comment>
<dbReference type="PROSITE" id="PS00631">
    <property type="entry name" value="CYTOSOL_AP"/>
    <property type="match status" value="1"/>
</dbReference>
<evidence type="ECO:0000256" key="2">
    <source>
        <dbReference type="ARBA" id="ARBA00000967"/>
    </source>
</evidence>
<comment type="catalytic activity">
    <reaction evidence="2 8">
        <text>Release of an N-terminal amino acid, preferentially leucine, but not glutamic or aspartic acids.</text>
        <dbReference type="EC" id="3.4.11.10"/>
    </reaction>
</comment>
<keyword evidence="6 8" id="KW-0378">Hydrolase</keyword>
<dbReference type="GO" id="GO:0070006">
    <property type="term" value="F:metalloaminopeptidase activity"/>
    <property type="evidence" value="ECO:0007669"/>
    <property type="project" value="InterPro"/>
</dbReference>
<dbReference type="Gene3D" id="3.40.630.10">
    <property type="entry name" value="Zn peptidases"/>
    <property type="match status" value="1"/>
</dbReference>